<dbReference type="GO" id="GO:0016853">
    <property type="term" value="F:isomerase activity"/>
    <property type="evidence" value="ECO:0007669"/>
    <property type="project" value="UniProtKB-KW"/>
</dbReference>
<reference evidence="2 5" key="2">
    <citation type="submission" date="2021-02" db="EMBL/GenBank/DDBJ databases">
        <title>Complete Genome Sequence of Cupriavidus oxalaticus Strain Ox1, a Soil Oxalate-Degrading Species.</title>
        <authorList>
            <person name="Palmieri F."/>
            <person name="Udriet P."/>
            <person name="Deuasquier M."/>
            <person name="Beaudoing E."/>
            <person name="Johnson S.L."/>
            <person name="Davenport K.W."/>
            <person name="Chain P.S."/>
            <person name="Bindschedler S."/>
            <person name="Junier P."/>
        </authorList>
    </citation>
    <scope>NUCLEOTIDE SEQUENCE [LARGE SCALE GENOMIC DNA]</scope>
    <source>
        <strain evidence="2 5">Ox1</strain>
    </source>
</reference>
<dbReference type="Gene3D" id="3.30.1540.10">
    <property type="entry name" value="formyl-coa transferase, domain 3"/>
    <property type="match status" value="1"/>
</dbReference>
<dbReference type="InterPro" id="IPR044855">
    <property type="entry name" value="CoA-Trfase_III_dom3_sf"/>
</dbReference>
<dbReference type="Proteomes" id="UP000623307">
    <property type="component" value="Chromosome 2"/>
</dbReference>
<dbReference type="SUPFAM" id="SSF89796">
    <property type="entry name" value="CoA-transferase family III (CaiB/BaiF)"/>
    <property type="match status" value="1"/>
</dbReference>
<dbReference type="InterPro" id="IPR023606">
    <property type="entry name" value="CoA-Trfase_III_dom_1_sf"/>
</dbReference>
<dbReference type="GeneID" id="303492975"/>
<evidence type="ECO:0000313" key="4">
    <source>
        <dbReference type="Proteomes" id="UP000256862"/>
    </source>
</evidence>
<reference evidence="3 4" key="1">
    <citation type="submission" date="2018-01" db="EMBL/GenBank/DDBJ databases">
        <authorList>
            <person name="Clerissi C."/>
        </authorList>
    </citation>
    <scope>NUCLEOTIDE SEQUENCE [LARGE SCALE GENOMIC DNA]</scope>
    <source>
        <strain evidence="3">Cupriavidus oxalaticus LMG 2235</strain>
    </source>
</reference>
<dbReference type="AlphaFoldDB" id="A0A976GA21"/>
<keyword evidence="5" id="KW-1185">Reference proteome</keyword>
<gene>
    <name evidence="3" type="ORF">CO2235_200054</name>
    <name evidence="2" type="ORF">JTE92_25735</name>
</gene>
<sequence>MTLTQHTAFVPLSGISVLDFSHVIAGPFATFLLSQLGAQVTKVEHAGGGDVMRRAGRGHAAFVALNAGKSSLALDLSEEAAREHALALASRCDVFVDNLRPGVLERFGLGYEAVRARNPRVVYCSISGFGRGAPDWHGRPAYDHVVQAATGMAWMGGSEGDPPLKTGFPVIDSATGMLAAFAILAGVRESERSGHGMLLDVSMATAGMQLMYPMTCDAMTTGAVPVRQGNQGYSGSPSADFFRTQDGWLAIGANTPRQLLALLDALGLGELARDPALFDTPLDAGALPAFVRSRDPAALKQAIARAVAGSTAAELETRLSAGGIPAARLRNIAEFAAESMANGSLRAVNLEEGETGVLSPGLGFQVYRSSAGARGGV</sequence>
<evidence type="ECO:0000256" key="1">
    <source>
        <dbReference type="ARBA" id="ARBA00022679"/>
    </source>
</evidence>
<organism evidence="3 4">
    <name type="scientific">Cupriavidus oxalaticus</name>
    <dbReference type="NCBI Taxonomy" id="96344"/>
    <lineage>
        <taxon>Bacteria</taxon>
        <taxon>Pseudomonadati</taxon>
        <taxon>Pseudomonadota</taxon>
        <taxon>Betaproteobacteria</taxon>
        <taxon>Burkholderiales</taxon>
        <taxon>Burkholderiaceae</taxon>
        <taxon>Cupriavidus</taxon>
    </lineage>
</organism>
<dbReference type="Pfam" id="PF02515">
    <property type="entry name" value="CoA_transf_3"/>
    <property type="match status" value="1"/>
</dbReference>
<dbReference type="Proteomes" id="UP000256862">
    <property type="component" value="Chromosome CO2235"/>
</dbReference>
<evidence type="ECO:0000313" key="5">
    <source>
        <dbReference type="Proteomes" id="UP000623307"/>
    </source>
</evidence>
<accession>A0A976GA21</accession>
<proteinExistence type="predicted"/>
<dbReference type="GO" id="GO:0008410">
    <property type="term" value="F:CoA-transferase activity"/>
    <property type="evidence" value="ECO:0007669"/>
    <property type="project" value="TreeGrafter"/>
</dbReference>
<dbReference type="Gene3D" id="3.40.50.10540">
    <property type="entry name" value="Crotonobetainyl-coa:carnitine coa-transferase, domain 1"/>
    <property type="match status" value="1"/>
</dbReference>
<dbReference type="InterPro" id="IPR050483">
    <property type="entry name" value="CoA-transferase_III_domain"/>
</dbReference>
<dbReference type="RefSeq" id="WP_063240515.1">
    <property type="nucleotide sequence ID" value="NZ_CP069810.1"/>
</dbReference>
<keyword evidence="3" id="KW-0413">Isomerase</keyword>
<evidence type="ECO:0000313" key="2">
    <source>
        <dbReference type="EMBL" id="QRQ93479.1"/>
    </source>
</evidence>
<dbReference type="EMBL" id="OGUS01000121">
    <property type="protein sequence ID" value="SPC14198.1"/>
    <property type="molecule type" value="Genomic_DNA"/>
</dbReference>
<dbReference type="EC" id="5.1.99.-" evidence="3"/>
<dbReference type="InterPro" id="IPR003673">
    <property type="entry name" value="CoA-Trfase_fam_III"/>
</dbReference>
<name>A0A976GA21_9BURK</name>
<protein>
    <submittedName>
        <fullName evidence="2 3">CoA transferase</fullName>
        <ecNumber evidence="3">5.1.99.-</ecNumber>
    </submittedName>
</protein>
<dbReference type="EMBL" id="CP069812">
    <property type="protein sequence ID" value="QRQ93479.1"/>
    <property type="molecule type" value="Genomic_DNA"/>
</dbReference>
<dbReference type="OrthoDB" id="5294844at2"/>
<keyword evidence="1 3" id="KW-0808">Transferase</keyword>
<evidence type="ECO:0000313" key="3">
    <source>
        <dbReference type="EMBL" id="SPC14198.1"/>
    </source>
</evidence>
<dbReference type="PANTHER" id="PTHR48207:SF3">
    <property type="entry name" value="SUCCINATE--HYDROXYMETHYLGLUTARATE COA-TRANSFERASE"/>
    <property type="match status" value="1"/>
</dbReference>
<dbReference type="PANTHER" id="PTHR48207">
    <property type="entry name" value="SUCCINATE--HYDROXYMETHYLGLUTARATE COA-TRANSFERASE"/>
    <property type="match status" value="1"/>
</dbReference>